<name>A0A1G1YXX4_9BACT</name>
<protein>
    <submittedName>
        <fullName evidence="1">Uncharacterized protein</fullName>
    </submittedName>
</protein>
<accession>A0A1G1YXX4</accession>
<organism evidence="1 2">
    <name type="scientific">Candidatus Colwellbacteria bacterium GWA2_46_10</name>
    <dbReference type="NCBI Taxonomy" id="1797684"/>
    <lineage>
        <taxon>Bacteria</taxon>
        <taxon>Candidatus Colwelliibacteriota</taxon>
    </lineage>
</organism>
<gene>
    <name evidence="1" type="ORF">A2119_00210</name>
</gene>
<dbReference type="EMBL" id="MHIS01000014">
    <property type="protein sequence ID" value="OGY56500.1"/>
    <property type="molecule type" value="Genomic_DNA"/>
</dbReference>
<dbReference type="Proteomes" id="UP000178179">
    <property type="component" value="Unassembled WGS sequence"/>
</dbReference>
<evidence type="ECO:0000313" key="2">
    <source>
        <dbReference type="Proteomes" id="UP000178179"/>
    </source>
</evidence>
<comment type="caution">
    <text evidence="1">The sequence shown here is derived from an EMBL/GenBank/DDBJ whole genome shotgun (WGS) entry which is preliminary data.</text>
</comment>
<evidence type="ECO:0000313" key="1">
    <source>
        <dbReference type="EMBL" id="OGY56500.1"/>
    </source>
</evidence>
<dbReference type="AlphaFoldDB" id="A0A1G1YXX4"/>
<reference evidence="1 2" key="1">
    <citation type="journal article" date="2016" name="Nat. Commun.">
        <title>Thousands of microbial genomes shed light on interconnected biogeochemical processes in an aquifer system.</title>
        <authorList>
            <person name="Anantharaman K."/>
            <person name="Brown C.T."/>
            <person name="Hug L.A."/>
            <person name="Sharon I."/>
            <person name="Castelle C.J."/>
            <person name="Probst A.J."/>
            <person name="Thomas B.C."/>
            <person name="Singh A."/>
            <person name="Wilkins M.J."/>
            <person name="Karaoz U."/>
            <person name="Brodie E.L."/>
            <person name="Williams K.H."/>
            <person name="Hubbard S.S."/>
            <person name="Banfield J.F."/>
        </authorList>
    </citation>
    <scope>NUCLEOTIDE SEQUENCE [LARGE SCALE GENOMIC DNA]</scope>
</reference>
<sequence>MVHILLVQPVAMVVVSFRARIKERRVPLLWTISTAPRVLAVAVGLRVHLHQQKIPRLPAESVRRKPINMATPARGLAGVHPIAMCVLYLHPPVEVDVKSKRIALVHVLGLV</sequence>
<proteinExistence type="predicted"/>